<evidence type="ECO:0000256" key="1">
    <source>
        <dbReference type="ARBA" id="ARBA00004123"/>
    </source>
</evidence>
<gene>
    <name evidence="8" type="primary">LOC108565054</name>
</gene>
<evidence type="ECO:0000313" key="7">
    <source>
        <dbReference type="Proteomes" id="UP000695000"/>
    </source>
</evidence>
<evidence type="ECO:0000313" key="8">
    <source>
        <dbReference type="RefSeq" id="XP_017779798.1"/>
    </source>
</evidence>
<name>A0ABM1MYZ8_NICVS</name>
<feature type="compositionally biased region" description="Polar residues" evidence="6">
    <location>
        <begin position="1"/>
        <end position="17"/>
    </location>
</feature>
<dbReference type="InterPro" id="IPR029428">
    <property type="entry name" value="MCRIP"/>
</dbReference>
<dbReference type="Pfam" id="PF14799">
    <property type="entry name" value="FAM195"/>
    <property type="match status" value="1"/>
</dbReference>
<protein>
    <submittedName>
        <fullName evidence="8">Uncharacterized protein LOC108565054</fullName>
    </submittedName>
</protein>
<reference evidence="8" key="1">
    <citation type="submission" date="2025-08" db="UniProtKB">
        <authorList>
            <consortium name="RefSeq"/>
        </authorList>
    </citation>
    <scope>IDENTIFICATION</scope>
    <source>
        <tissue evidence="8">Whole Larva</tissue>
    </source>
</reference>
<comment type="subcellular location">
    <subcellularLocation>
        <location evidence="2">Cytoplasm</location>
        <location evidence="2">Stress granule</location>
    </subcellularLocation>
    <subcellularLocation>
        <location evidence="1">Nucleus</location>
    </subcellularLocation>
</comment>
<keyword evidence="5" id="KW-0539">Nucleus</keyword>
<comment type="similarity">
    <text evidence="3">Belongs to the MCRIP family.</text>
</comment>
<proteinExistence type="inferred from homology"/>
<evidence type="ECO:0000256" key="2">
    <source>
        <dbReference type="ARBA" id="ARBA00004210"/>
    </source>
</evidence>
<dbReference type="RefSeq" id="XP_017779798.1">
    <property type="nucleotide sequence ID" value="XM_017924309.1"/>
</dbReference>
<keyword evidence="4" id="KW-0963">Cytoplasm</keyword>
<organism evidence="7 8">
    <name type="scientific">Nicrophorus vespilloides</name>
    <name type="common">Boreal carrion beetle</name>
    <dbReference type="NCBI Taxonomy" id="110193"/>
    <lineage>
        <taxon>Eukaryota</taxon>
        <taxon>Metazoa</taxon>
        <taxon>Ecdysozoa</taxon>
        <taxon>Arthropoda</taxon>
        <taxon>Hexapoda</taxon>
        <taxon>Insecta</taxon>
        <taxon>Pterygota</taxon>
        <taxon>Neoptera</taxon>
        <taxon>Endopterygota</taxon>
        <taxon>Coleoptera</taxon>
        <taxon>Polyphaga</taxon>
        <taxon>Staphyliniformia</taxon>
        <taxon>Silphidae</taxon>
        <taxon>Nicrophorinae</taxon>
        <taxon>Nicrophorus</taxon>
    </lineage>
</organism>
<accession>A0ABM1MYZ8</accession>
<evidence type="ECO:0000256" key="4">
    <source>
        <dbReference type="ARBA" id="ARBA00022490"/>
    </source>
</evidence>
<evidence type="ECO:0000256" key="3">
    <source>
        <dbReference type="ARBA" id="ARBA00010821"/>
    </source>
</evidence>
<dbReference type="GeneID" id="108565054"/>
<keyword evidence="7" id="KW-1185">Reference proteome</keyword>
<evidence type="ECO:0000256" key="6">
    <source>
        <dbReference type="SAM" id="MobiDB-lite"/>
    </source>
</evidence>
<evidence type="ECO:0000256" key="5">
    <source>
        <dbReference type="ARBA" id="ARBA00023242"/>
    </source>
</evidence>
<dbReference type="Proteomes" id="UP000695000">
    <property type="component" value="Unplaced"/>
</dbReference>
<feature type="region of interest" description="Disordered" evidence="6">
    <location>
        <begin position="1"/>
        <end position="27"/>
    </location>
</feature>
<sequence>MSGPRSNMSQMNGNNRRPPNIHRVPSMEKPPAVQHDELIKYICDSWTKVCQDLDKNTTKYYNEQENIKLKDFRPFDLEAFWGRRTHKNYHQPQHS</sequence>